<feature type="compositionally biased region" description="Pro residues" evidence="1">
    <location>
        <begin position="15"/>
        <end position="28"/>
    </location>
</feature>
<proteinExistence type="predicted"/>
<feature type="region of interest" description="Disordered" evidence="1">
    <location>
        <begin position="1"/>
        <end position="45"/>
    </location>
</feature>
<name>A0AAV7UHG7_PLEWA</name>
<reference evidence="2" key="1">
    <citation type="journal article" date="2022" name="bioRxiv">
        <title>Sequencing and chromosome-scale assembly of the giantPleurodeles waltlgenome.</title>
        <authorList>
            <person name="Brown T."/>
            <person name="Elewa A."/>
            <person name="Iarovenko S."/>
            <person name="Subramanian E."/>
            <person name="Araus A.J."/>
            <person name="Petzold A."/>
            <person name="Susuki M."/>
            <person name="Suzuki K.-i.T."/>
            <person name="Hayashi T."/>
            <person name="Toyoda A."/>
            <person name="Oliveira C."/>
            <person name="Osipova E."/>
            <person name="Leigh N.D."/>
            <person name="Simon A."/>
            <person name="Yun M.H."/>
        </authorList>
    </citation>
    <scope>NUCLEOTIDE SEQUENCE</scope>
    <source>
        <strain evidence="2">20211129_DDA</strain>
        <tissue evidence="2">Liver</tissue>
    </source>
</reference>
<protein>
    <submittedName>
        <fullName evidence="2">Uncharacterized protein</fullName>
    </submittedName>
</protein>
<evidence type="ECO:0000313" key="3">
    <source>
        <dbReference type="Proteomes" id="UP001066276"/>
    </source>
</evidence>
<sequence>MRSRAPTTACRLSSPPGPARQTPAPPIPTVEKERRKNVAHSACQPRSLPTSYLSIHRSSRNMLNFGTQRCQRAVPP</sequence>
<accession>A0AAV7UHG7</accession>
<comment type="caution">
    <text evidence="2">The sequence shown here is derived from an EMBL/GenBank/DDBJ whole genome shotgun (WGS) entry which is preliminary data.</text>
</comment>
<evidence type="ECO:0000256" key="1">
    <source>
        <dbReference type="SAM" id="MobiDB-lite"/>
    </source>
</evidence>
<dbReference type="EMBL" id="JANPWB010000005">
    <property type="protein sequence ID" value="KAJ1188465.1"/>
    <property type="molecule type" value="Genomic_DNA"/>
</dbReference>
<dbReference type="AlphaFoldDB" id="A0AAV7UHG7"/>
<keyword evidence="3" id="KW-1185">Reference proteome</keyword>
<organism evidence="2 3">
    <name type="scientific">Pleurodeles waltl</name>
    <name type="common">Iberian ribbed newt</name>
    <dbReference type="NCBI Taxonomy" id="8319"/>
    <lineage>
        <taxon>Eukaryota</taxon>
        <taxon>Metazoa</taxon>
        <taxon>Chordata</taxon>
        <taxon>Craniata</taxon>
        <taxon>Vertebrata</taxon>
        <taxon>Euteleostomi</taxon>
        <taxon>Amphibia</taxon>
        <taxon>Batrachia</taxon>
        <taxon>Caudata</taxon>
        <taxon>Salamandroidea</taxon>
        <taxon>Salamandridae</taxon>
        <taxon>Pleurodelinae</taxon>
        <taxon>Pleurodeles</taxon>
    </lineage>
</organism>
<gene>
    <name evidence="2" type="ORF">NDU88_005226</name>
</gene>
<evidence type="ECO:0000313" key="2">
    <source>
        <dbReference type="EMBL" id="KAJ1188465.1"/>
    </source>
</evidence>
<dbReference type="Proteomes" id="UP001066276">
    <property type="component" value="Chromosome 3_1"/>
</dbReference>